<gene>
    <name evidence="4" type="primary">LOC112693182</name>
</gene>
<evidence type="ECO:0000313" key="4">
    <source>
        <dbReference type="RefSeq" id="XP_025423916.1"/>
    </source>
</evidence>
<evidence type="ECO:0000313" key="3">
    <source>
        <dbReference type="Proteomes" id="UP000694846"/>
    </source>
</evidence>
<evidence type="ECO:0000259" key="2">
    <source>
        <dbReference type="PROSITE" id="PS50076"/>
    </source>
</evidence>
<feature type="domain" description="J" evidence="2">
    <location>
        <begin position="34"/>
        <end position="97"/>
    </location>
</feature>
<dbReference type="InterPro" id="IPR001623">
    <property type="entry name" value="DnaJ_domain"/>
</dbReference>
<dbReference type="InterPro" id="IPR036869">
    <property type="entry name" value="J_dom_sf"/>
</dbReference>
<dbReference type="RefSeq" id="XP_025423916.1">
    <property type="nucleotide sequence ID" value="XM_025568131.1"/>
</dbReference>
<evidence type="ECO:0000256" key="1">
    <source>
        <dbReference type="SAM" id="Phobius"/>
    </source>
</evidence>
<dbReference type="AlphaFoldDB" id="A0A8B8GMU2"/>
<dbReference type="PANTHER" id="PTHR44825">
    <property type="match status" value="1"/>
</dbReference>
<reference evidence="4" key="1">
    <citation type="submission" date="2025-08" db="UniProtKB">
        <authorList>
            <consortium name="RefSeq"/>
        </authorList>
    </citation>
    <scope>IDENTIFICATION</scope>
    <source>
        <tissue evidence="4">Whole body</tissue>
    </source>
</reference>
<keyword evidence="1" id="KW-0472">Membrane</keyword>
<feature type="transmembrane region" description="Helical" evidence="1">
    <location>
        <begin position="129"/>
        <end position="154"/>
    </location>
</feature>
<keyword evidence="3" id="KW-1185">Reference proteome</keyword>
<keyword evidence="1" id="KW-1133">Transmembrane helix</keyword>
<name>A0A8B8GMU2_9HEMI</name>
<keyword evidence="1" id="KW-0812">Transmembrane</keyword>
<dbReference type="SMART" id="SM00271">
    <property type="entry name" value="DnaJ"/>
    <property type="match status" value="1"/>
</dbReference>
<dbReference type="Gene3D" id="1.10.287.110">
    <property type="entry name" value="DnaJ domain"/>
    <property type="match status" value="1"/>
</dbReference>
<sequence length="209" mass="24393">MNNVFILPFTFKCVRLSVKDISIRCSSSKHKLSTLYDILNLKPGCTKKEIRNSFIKLSKLNHPDVCGPSANDRFIRINEAYTILMDDDKKNSYDETLRHNNNIQPVYYNYPRQQERNWKDDYNHPNNHWLASNITIAGFCVAILLIGSTIRYYGVKKSSLIRSMLVEESDENLSFLEEQKLMKVDKTNDELIKMFEANIAKEYGQIIKK</sequence>
<proteinExistence type="predicted"/>
<dbReference type="GeneID" id="112693182"/>
<organism evidence="3 4">
    <name type="scientific">Sipha flava</name>
    <name type="common">yellow sugarcane aphid</name>
    <dbReference type="NCBI Taxonomy" id="143950"/>
    <lineage>
        <taxon>Eukaryota</taxon>
        <taxon>Metazoa</taxon>
        <taxon>Ecdysozoa</taxon>
        <taxon>Arthropoda</taxon>
        <taxon>Hexapoda</taxon>
        <taxon>Insecta</taxon>
        <taxon>Pterygota</taxon>
        <taxon>Neoptera</taxon>
        <taxon>Paraneoptera</taxon>
        <taxon>Hemiptera</taxon>
        <taxon>Sternorrhyncha</taxon>
        <taxon>Aphidomorpha</taxon>
        <taxon>Aphidoidea</taxon>
        <taxon>Aphididae</taxon>
        <taxon>Sipha</taxon>
    </lineage>
</organism>
<dbReference type="OrthoDB" id="445556at2759"/>
<dbReference type="PROSITE" id="PS50076">
    <property type="entry name" value="DNAJ_2"/>
    <property type="match status" value="1"/>
</dbReference>
<dbReference type="CDD" id="cd06257">
    <property type="entry name" value="DnaJ"/>
    <property type="match status" value="1"/>
</dbReference>
<dbReference type="Pfam" id="PF00226">
    <property type="entry name" value="DnaJ"/>
    <property type="match status" value="1"/>
</dbReference>
<dbReference type="Proteomes" id="UP000694846">
    <property type="component" value="Unplaced"/>
</dbReference>
<dbReference type="PRINTS" id="PR00625">
    <property type="entry name" value="JDOMAIN"/>
</dbReference>
<protein>
    <submittedName>
        <fullName evidence="4">DnaJ homolog subfamily C member 4</fullName>
    </submittedName>
</protein>
<dbReference type="PANTHER" id="PTHR44825:SF1">
    <property type="entry name" value="DNAJ HOMOLOG SUBFAMILY C MEMBER 4"/>
    <property type="match status" value="1"/>
</dbReference>
<accession>A0A8B8GMU2</accession>
<dbReference type="SUPFAM" id="SSF46565">
    <property type="entry name" value="Chaperone J-domain"/>
    <property type="match status" value="1"/>
</dbReference>
<dbReference type="InterPro" id="IPR052763">
    <property type="entry name" value="DnaJ_C4"/>
</dbReference>